<feature type="repeat" description="ANK" evidence="3">
    <location>
        <begin position="898"/>
        <end position="930"/>
    </location>
</feature>
<feature type="repeat" description="ANK" evidence="3">
    <location>
        <begin position="1305"/>
        <end position="1337"/>
    </location>
</feature>
<dbReference type="Pfam" id="PF01048">
    <property type="entry name" value="PNP_UDP_1"/>
    <property type="match status" value="1"/>
</dbReference>
<feature type="repeat" description="ANK" evidence="3">
    <location>
        <begin position="1272"/>
        <end position="1304"/>
    </location>
</feature>
<feature type="repeat" description="ANK" evidence="3">
    <location>
        <begin position="869"/>
        <end position="897"/>
    </location>
</feature>
<dbReference type="PROSITE" id="PS50088">
    <property type="entry name" value="ANK_REPEAT"/>
    <property type="match status" value="19"/>
</dbReference>
<dbReference type="InterPro" id="IPR036770">
    <property type="entry name" value="Ankyrin_rpt-contain_sf"/>
</dbReference>
<sequence>MPDRKSLPTSDLYTVGWIAALSIERAAAISMLDERHDKPSNFNQHESDTNSYSWGQMGDHNIVIASLPAGLYGTTSAATTASGLLASLPQIRVALLVGIGGGIARPESGRDIRLGDVVVSQPEGTTGGVIQYDLGKAGQEWELKGSLSKPPLVLLHALGSLQAEHELGDSRVLEFLEVASKLKKGAGGYCHQGLENDRLFKPSYAHSGLSDCRGCDTAEEIERAERDTTDPEIHYGTIASGNMLLKDATTRDNIIDSIGTECLCFEMEAAGLMNHFPCLVIRGICDYADSHKNDRWQRYAAATAAAYGKDLLGYVPTKGLQESEKAIDILHSVSREVQSVHLIAKGINQELQDQKSSSHFQAIKKWLSASDVSKNLFEALKKRHEGTCAWILQCRTFKEWHSDQRRFIWLHGIPGCGKTVLSAAVIDHLQQLDSSDTILEFFFDFADNEKQTIDQLLRTLSHQLYSRNPSCRPDLDKLFMACELGRQQPAQQALAATLLQMLSHCSKVQIIIDALDECKTRKEVLRWIEDIFRSEIDSIRLFATSRKEEDIQSELERWLEQQSILSAHEESVNHDIRTYVHSNLLSEPEFERWRMQPGVQDEIETQIMLKANGMFRWAACQLDTIQKCLDLPMLRRSLLSLPATLEETYARILASIDEVYRDHTVRILQFLTYAERPLSIEEAIDVLAVDPSTDPCFDPSHRMPNPRDVMRVCASLVSTATVIRREKLAYNFLGPEETVTELQLAHFSVQQYLKSEQIQSTFTIGTRHIGRLFEEVLAEPNARRSIAIICLAYLSYVGDQRTLVELRADFPLSTFSSHSWLENARACENDDTVQKSTSNLFLRQSRPYRVWVYLANPEDSREGFSIGEPLYYASLGGLKPSVQLLLNKGVDINHHDHEFDTALNVASYHGHQDVIELLLDHGADTRLMCGKWGSALHAASTNGHQTIVQLFLNRGANINSCHNHYGTPLQTAVMGKQDGVVRQLIEAGADVNIQSPDISYIYKNALQAAVGHQYHGIAQLLIKYGACLALTGHSIGNLLKIAAENSDLRMMRLLLESNGENCMHDSIFSSAIYAAATEASKSVRVLVCAKDIDKRQHRNDLPLKPFPKYNGSTKWLSRIRGCEEVLQLLIDNGASLDALKDGVPLPVAVLMFKEETIKRMIDAGSDLNTSDWFHGTPLHVASCQGYYNVALYLLEKGANVNTWCGEYGSPLLAAFCHRHDDILGLLLKYGATLNEHEGRESIAMQAALIGGQSFKLTALLEKDSKFSPPPPNDYTALFDASSLGLQGIVELLLDKGADPNGQGGQVDSLLIVSASKGHHGIVQLLLVAGADINAEGKQYSNALFAALYNCHHAVAKLLLDEGADMDAELLPIGNDYRTLFGKRCELLQSLKEVLHSGQDGWGHAVVDKLQYDGFGSALQTAICKEHKEIAHILLERGADPNVQRGWFGNPLQIAAYKEDLNMVQTLLGKGADVNTSTIYGNTLQIAIFKGNEDLVELLLQNGADCNSNSEFWGDFKDLALLHRDWDTVGLLGQRDQPRSYDNAFSNALKIASSLGHQGIVQLLIEYGAEVNARTGHGETPLQVASYKGHLTVVHLLLDNGAEVFSVYHNALEEAISGGHRQIISLLLEHTTSLGTQTLHHGFSGPGHHRWSPGLGPLTAASRRGEEDIIRMLLDKGAEVNSQPEDLPSSGPLYFASSEGHYDVVLLLLSKGAHINARGGKFGGPLQAAAHNGHQNIVELLLQRGAIVDIYDEEDSDDDEGGPLQLASSQGHHAIARLLIEQGADVNRPGGWHGSPLHAASSNGNRGIVKLLLDMGADIDNWGEIYATPIQRACANGEYSIVQLLIEKGANVNAKGEDEDGQALHAAVCWGHRKIVQLLLDNGADITSEHCGMSALQLAENNNHHTIVELLQERGAT</sequence>
<dbReference type="PANTHER" id="PTHR24198">
    <property type="entry name" value="ANKYRIN REPEAT AND PROTEIN KINASE DOMAIN-CONTAINING PROTEIN"/>
    <property type="match status" value="1"/>
</dbReference>
<dbReference type="Pfam" id="PF13637">
    <property type="entry name" value="Ank_4"/>
    <property type="match status" value="1"/>
</dbReference>
<feature type="repeat" description="ANK" evidence="3">
    <location>
        <begin position="1652"/>
        <end position="1684"/>
    </location>
</feature>
<evidence type="ECO:0000259" key="4">
    <source>
        <dbReference type="Pfam" id="PF01048"/>
    </source>
</evidence>
<dbReference type="InterPro" id="IPR056884">
    <property type="entry name" value="NPHP3-like_N"/>
</dbReference>
<dbReference type="SUPFAM" id="SSF53167">
    <property type="entry name" value="Purine and uridine phosphorylases"/>
    <property type="match status" value="1"/>
</dbReference>
<feature type="repeat" description="ANK" evidence="3">
    <location>
        <begin position="1449"/>
        <end position="1478"/>
    </location>
</feature>
<evidence type="ECO:0000313" key="7">
    <source>
        <dbReference type="Proteomes" id="UP001148299"/>
    </source>
</evidence>
<feature type="repeat" description="ANK" evidence="3">
    <location>
        <begin position="1687"/>
        <end position="1719"/>
    </location>
</feature>
<feature type="repeat" description="ANK" evidence="3">
    <location>
        <begin position="1724"/>
        <end position="1752"/>
    </location>
</feature>
<dbReference type="SUPFAM" id="SSF48403">
    <property type="entry name" value="Ankyrin repeat"/>
    <property type="match status" value="4"/>
</dbReference>
<evidence type="ECO:0000313" key="6">
    <source>
        <dbReference type="EMBL" id="KAJ5341427.1"/>
    </source>
</evidence>
<comment type="caution">
    <text evidence="6">The sequence shown here is derived from an EMBL/GenBank/DDBJ whole genome shotgun (WGS) entry which is preliminary data.</text>
</comment>
<dbReference type="Gene3D" id="3.40.50.1580">
    <property type="entry name" value="Nucleoside phosphorylase domain"/>
    <property type="match status" value="1"/>
</dbReference>
<feature type="repeat" description="ANK" evidence="3">
    <location>
        <begin position="1576"/>
        <end position="1603"/>
    </location>
</feature>
<protein>
    <submittedName>
        <fullName evidence="6">Uncharacterized protein</fullName>
    </submittedName>
</protein>
<feature type="repeat" description="ANK" evidence="3">
    <location>
        <begin position="1543"/>
        <end position="1575"/>
    </location>
</feature>
<evidence type="ECO:0000256" key="3">
    <source>
        <dbReference type="PROSITE-ProRule" id="PRU00023"/>
    </source>
</evidence>
<dbReference type="GO" id="GO:0009116">
    <property type="term" value="P:nucleoside metabolic process"/>
    <property type="evidence" value="ECO:0007669"/>
    <property type="project" value="InterPro"/>
</dbReference>
<dbReference type="InterPro" id="IPR035994">
    <property type="entry name" value="Nucleoside_phosphorylase_sf"/>
</dbReference>
<reference evidence="6" key="2">
    <citation type="journal article" date="2023" name="IMA Fungus">
        <title>Comparative genomic study of the Penicillium genus elucidates a diverse pangenome and 15 lateral gene transfer events.</title>
        <authorList>
            <person name="Petersen C."/>
            <person name="Sorensen T."/>
            <person name="Nielsen M.R."/>
            <person name="Sondergaard T.E."/>
            <person name="Sorensen J.L."/>
            <person name="Fitzpatrick D.A."/>
            <person name="Frisvad J.C."/>
            <person name="Nielsen K.L."/>
        </authorList>
    </citation>
    <scope>NUCLEOTIDE SEQUENCE</scope>
    <source>
        <strain evidence="6">IBT 35675</strain>
    </source>
</reference>
<feature type="repeat" description="ANK" evidence="3">
    <location>
        <begin position="1890"/>
        <end position="1916"/>
    </location>
</feature>
<dbReference type="PROSITE" id="PS50297">
    <property type="entry name" value="ANK_REP_REGION"/>
    <property type="match status" value="16"/>
</dbReference>
<evidence type="ECO:0000259" key="5">
    <source>
        <dbReference type="Pfam" id="PF24883"/>
    </source>
</evidence>
<evidence type="ECO:0000256" key="2">
    <source>
        <dbReference type="ARBA" id="ARBA00023043"/>
    </source>
</evidence>
<dbReference type="Pfam" id="PF12796">
    <property type="entry name" value="Ank_2"/>
    <property type="match status" value="9"/>
</dbReference>
<feature type="domain" description="Nucleoside phosphorylase" evidence="4">
    <location>
        <begin position="20"/>
        <end position="304"/>
    </location>
</feature>
<feature type="repeat" description="ANK" evidence="3">
    <location>
        <begin position="1794"/>
        <end position="1823"/>
    </location>
</feature>
<feature type="repeat" description="ANK" evidence="3">
    <location>
        <begin position="964"/>
        <end position="996"/>
    </location>
</feature>
<keyword evidence="2 3" id="KW-0040">ANK repeat</keyword>
<keyword evidence="1" id="KW-0677">Repeat</keyword>
<dbReference type="Gene3D" id="3.40.50.300">
    <property type="entry name" value="P-loop containing nucleotide triphosphate hydrolases"/>
    <property type="match status" value="1"/>
</dbReference>
<dbReference type="PRINTS" id="PR01415">
    <property type="entry name" value="ANKYRIN"/>
</dbReference>
<evidence type="ECO:0000256" key="1">
    <source>
        <dbReference type="ARBA" id="ARBA00022737"/>
    </source>
</evidence>
<dbReference type="GO" id="GO:0003824">
    <property type="term" value="F:catalytic activity"/>
    <property type="evidence" value="ECO:0007669"/>
    <property type="project" value="InterPro"/>
</dbReference>
<feature type="domain" description="Nephrocystin 3-like N-terminal" evidence="5">
    <location>
        <begin position="386"/>
        <end position="546"/>
    </location>
</feature>
<feature type="repeat" description="ANK" evidence="3">
    <location>
        <begin position="1173"/>
        <end position="1201"/>
    </location>
</feature>
<name>A0A9W9QNM9_PENBR</name>
<dbReference type="InterPro" id="IPR000845">
    <property type="entry name" value="Nucleoside_phosphorylase_d"/>
</dbReference>
<dbReference type="SMART" id="SM00248">
    <property type="entry name" value="ANK"/>
    <property type="match status" value="27"/>
</dbReference>
<reference evidence="6" key="1">
    <citation type="submission" date="2022-12" db="EMBL/GenBank/DDBJ databases">
        <authorList>
            <person name="Petersen C."/>
        </authorList>
    </citation>
    <scope>NUCLEOTIDE SEQUENCE</scope>
    <source>
        <strain evidence="6">IBT 35675</strain>
    </source>
</reference>
<dbReference type="Gene3D" id="1.25.40.20">
    <property type="entry name" value="Ankyrin repeat-containing domain"/>
    <property type="match status" value="6"/>
</dbReference>
<proteinExistence type="predicted"/>
<dbReference type="InterPro" id="IPR027417">
    <property type="entry name" value="P-loop_NTPase"/>
</dbReference>
<keyword evidence="7" id="KW-1185">Reference proteome</keyword>
<accession>A0A9W9QNM9</accession>
<organism evidence="6 7">
    <name type="scientific">Penicillium brevicompactum</name>
    <dbReference type="NCBI Taxonomy" id="5074"/>
    <lineage>
        <taxon>Eukaryota</taxon>
        <taxon>Fungi</taxon>
        <taxon>Dikarya</taxon>
        <taxon>Ascomycota</taxon>
        <taxon>Pezizomycotina</taxon>
        <taxon>Eurotiomycetes</taxon>
        <taxon>Eurotiomycetidae</taxon>
        <taxon>Eurotiales</taxon>
        <taxon>Aspergillaceae</taxon>
        <taxon>Penicillium</taxon>
    </lineage>
</organism>
<feature type="repeat" description="ANK" evidence="3">
    <location>
        <begin position="1758"/>
        <end position="1790"/>
    </location>
</feature>
<gene>
    <name evidence="6" type="ORF">N7541_010551</name>
</gene>
<dbReference type="Proteomes" id="UP001148299">
    <property type="component" value="Unassembled WGS sequence"/>
</dbReference>
<feature type="repeat" description="ANK" evidence="3">
    <location>
        <begin position="1827"/>
        <end position="1856"/>
    </location>
</feature>
<feature type="repeat" description="ANK" evidence="3">
    <location>
        <begin position="1858"/>
        <end position="1890"/>
    </location>
</feature>
<dbReference type="EMBL" id="JAPZBR010000008">
    <property type="protein sequence ID" value="KAJ5341427.1"/>
    <property type="molecule type" value="Genomic_DNA"/>
</dbReference>
<dbReference type="SUPFAM" id="SSF52540">
    <property type="entry name" value="P-loop containing nucleoside triphosphate hydrolases"/>
    <property type="match status" value="1"/>
</dbReference>
<feature type="repeat" description="ANK" evidence="3">
    <location>
        <begin position="1483"/>
        <end position="1510"/>
    </location>
</feature>
<dbReference type="Pfam" id="PF24883">
    <property type="entry name" value="NPHP3_N"/>
    <property type="match status" value="1"/>
</dbReference>
<dbReference type="PANTHER" id="PTHR24198:SF165">
    <property type="entry name" value="ANKYRIN REPEAT-CONTAINING PROTEIN-RELATED"/>
    <property type="match status" value="1"/>
</dbReference>
<feature type="repeat" description="ANK" evidence="3">
    <location>
        <begin position="931"/>
        <end position="963"/>
    </location>
</feature>
<dbReference type="InterPro" id="IPR002110">
    <property type="entry name" value="Ankyrin_rpt"/>
</dbReference>